<evidence type="ECO:0000313" key="1">
    <source>
        <dbReference type="EMBL" id="MFC4560720.1"/>
    </source>
</evidence>
<gene>
    <name evidence="1" type="ORF">ACFO4E_02495</name>
</gene>
<name>A0ABV9DPX6_9ACTN</name>
<keyword evidence="2" id="KW-1185">Reference proteome</keyword>
<accession>A0ABV9DPX6</accession>
<protein>
    <submittedName>
        <fullName evidence="1">Uncharacterized protein</fullName>
    </submittedName>
</protein>
<dbReference type="RefSeq" id="WP_378571119.1">
    <property type="nucleotide sequence ID" value="NZ_JBHSFQ010000002.1"/>
</dbReference>
<dbReference type="Proteomes" id="UP001595923">
    <property type="component" value="Unassembled WGS sequence"/>
</dbReference>
<evidence type="ECO:0000313" key="2">
    <source>
        <dbReference type="Proteomes" id="UP001595923"/>
    </source>
</evidence>
<sequence>MASEETATQILLRGLVDDAGLFPPASLSILQAVERHRSDRIVAHPMLTHRLLCPERRWPELLARVNGGGPIDAAVVLDAERGFAADPPESGPGIRITHYEARALPEDLRMAADLFRSGDLDVGGRTVFFEFDALPEPSDLAGAPAFGRTSGWPAAVAMLGGARPLGVKIRCGGPRASMFPGVSDLADALLACAEHDVPFTAAGLQHAVRHTDPRTGFTHHGYLNVLLATAAALSADRGAVAAALACTDGARLAAGAAAVSSGDARRARDLFTRFGARSTGDPVRDAEGLGLLGSWEI</sequence>
<organism evidence="1 2">
    <name type="scientific">Nocardiopsis mangrovi</name>
    <dbReference type="NCBI Taxonomy" id="1179818"/>
    <lineage>
        <taxon>Bacteria</taxon>
        <taxon>Bacillati</taxon>
        <taxon>Actinomycetota</taxon>
        <taxon>Actinomycetes</taxon>
        <taxon>Streptosporangiales</taxon>
        <taxon>Nocardiopsidaceae</taxon>
        <taxon>Nocardiopsis</taxon>
    </lineage>
</organism>
<reference evidence="2" key="1">
    <citation type="journal article" date="2019" name="Int. J. Syst. Evol. Microbiol.">
        <title>The Global Catalogue of Microorganisms (GCM) 10K type strain sequencing project: providing services to taxonomists for standard genome sequencing and annotation.</title>
        <authorList>
            <consortium name="The Broad Institute Genomics Platform"/>
            <consortium name="The Broad Institute Genome Sequencing Center for Infectious Disease"/>
            <person name="Wu L."/>
            <person name="Ma J."/>
        </authorList>
    </citation>
    <scope>NUCLEOTIDE SEQUENCE [LARGE SCALE GENOMIC DNA]</scope>
    <source>
        <strain evidence="2">XZYJ18</strain>
    </source>
</reference>
<comment type="caution">
    <text evidence="1">The sequence shown here is derived from an EMBL/GenBank/DDBJ whole genome shotgun (WGS) entry which is preliminary data.</text>
</comment>
<proteinExistence type="predicted"/>
<dbReference type="EMBL" id="JBHSFQ010000002">
    <property type="protein sequence ID" value="MFC4560720.1"/>
    <property type="molecule type" value="Genomic_DNA"/>
</dbReference>